<accession>A0ABY5Z9Y2</accession>
<dbReference type="InterPro" id="IPR027417">
    <property type="entry name" value="P-loop_NTPase"/>
</dbReference>
<keyword evidence="1" id="KW-0805">Transcription regulation</keyword>
<dbReference type="InterPro" id="IPR000792">
    <property type="entry name" value="Tscrpt_reg_LuxR_C"/>
</dbReference>
<organism evidence="6 7">
    <name type="scientific">Dactylosporangium roseum</name>
    <dbReference type="NCBI Taxonomy" id="47989"/>
    <lineage>
        <taxon>Bacteria</taxon>
        <taxon>Bacillati</taxon>
        <taxon>Actinomycetota</taxon>
        <taxon>Actinomycetes</taxon>
        <taxon>Micromonosporales</taxon>
        <taxon>Micromonosporaceae</taxon>
        <taxon>Dactylosporangium</taxon>
    </lineage>
</organism>
<evidence type="ECO:0000256" key="3">
    <source>
        <dbReference type="ARBA" id="ARBA00023163"/>
    </source>
</evidence>
<dbReference type="InterPro" id="IPR036388">
    <property type="entry name" value="WH-like_DNA-bd_sf"/>
</dbReference>
<dbReference type="PROSITE" id="PS50043">
    <property type="entry name" value="HTH_LUXR_2"/>
    <property type="match status" value="1"/>
</dbReference>
<dbReference type="Gene3D" id="1.10.10.10">
    <property type="entry name" value="Winged helix-like DNA-binding domain superfamily/Winged helix DNA-binding domain"/>
    <property type="match status" value="1"/>
</dbReference>
<dbReference type="SUPFAM" id="SSF52540">
    <property type="entry name" value="P-loop containing nucleoside triphosphate hydrolases"/>
    <property type="match status" value="1"/>
</dbReference>
<dbReference type="SMART" id="SM00421">
    <property type="entry name" value="HTH_LUXR"/>
    <property type="match status" value="1"/>
</dbReference>
<gene>
    <name evidence="6" type="ORF">Drose_11995</name>
</gene>
<evidence type="ECO:0000256" key="2">
    <source>
        <dbReference type="ARBA" id="ARBA00023125"/>
    </source>
</evidence>
<dbReference type="PANTHER" id="PTHR44688">
    <property type="entry name" value="DNA-BINDING TRANSCRIPTIONAL ACTIVATOR DEVR_DOSR"/>
    <property type="match status" value="1"/>
</dbReference>
<evidence type="ECO:0000256" key="4">
    <source>
        <dbReference type="SAM" id="MobiDB-lite"/>
    </source>
</evidence>
<dbReference type="PROSITE" id="PS00622">
    <property type="entry name" value="HTH_LUXR_1"/>
    <property type="match status" value="1"/>
</dbReference>
<feature type="domain" description="HTH luxR-type" evidence="5">
    <location>
        <begin position="780"/>
        <end position="845"/>
    </location>
</feature>
<dbReference type="Pfam" id="PF00196">
    <property type="entry name" value="GerE"/>
    <property type="match status" value="1"/>
</dbReference>
<dbReference type="EMBL" id="CP073721">
    <property type="protein sequence ID" value="UWZ38874.1"/>
    <property type="molecule type" value="Genomic_DNA"/>
</dbReference>
<reference evidence="6" key="1">
    <citation type="submission" date="2021-04" db="EMBL/GenBank/DDBJ databases">
        <title>Biosynthetic gene clusters of Dactylosporangioum roseum.</title>
        <authorList>
            <person name="Hartkoorn R.C."/>
            <person name="Beaudoing E."/>
            <person name="Hot D."/>
            <person name="Moureu S."/>
        </authorList>
    </citation>
    <scope>NUCLEOTIDE SEQUENCE</scope>
    <source>
        <strain evidence="6">NRRL B-16295</strain>
    </source>
</reference>
<dbReference type="InterPro" id="IPR016032">
    <property type="entry name" value="Sig_transdc_resp-reg_C-effctor"/>
</dbReference>
<dbReference type="SUPFAM" id="SSF46894">
    <property type="entry name" value="C-terminal effector domain of the bipartite response regulators"/>
    <property type="match status" value="1"/>
</dbReference>
<evidence type="ECO:0000313" key="7">
    <source>
        <dbReference type="Proteomes" id="UP001058271"/>
    </source>
</evidence>
<keyword evidence="2" id="KW-0238">DNA-binding</keyword>
<keyword evidence="7" id="KW-1185">Reference proteome</keyword>
<dbReference type="Proteomes" id="UP001058271">
    <property type="component" value="Chromosome"/>
</dbReference>
<evidence type="ECO:0000256" key="1">
    <source>
        <dbReference type="ARBA" id="ARBA00023015"/>
    </source>
</evidence>
<keyword evidence="3" id="KW-0804">Transcription</keyword>
<dbReference type="CDD" id="cd06170">
    <property type="entry name" value="LuxR_C_like"/>
    <property type="match status" value="1"/>
</dbReference>
<feature type="region of interest" description="Disordered" evidence="4">
    <location>
        <begin position="765"/>
        <end position="786"/>
    </location>
</feature>
<protein>
    <submittedName>
        <fullName evidence="6">Helix-turn-helix transcriptional regulator</fullName>
    </submittedName>
</protein>
<evidence type="ECO:0000259" key="5">
    <source>
        <dbReference type="PROSITE" id="PS50043"/>
    </source>
</evidence>
<name>A0ABY5Z9Y2_9ACTN</name>
<dbReference type="RefSeq" id="WP_260728262.1">
    <property type="nucleotide sequence ID" value="NZ_BAAABS010000041.1"/>
</dbReference>
<dbReference type="PRINTS" id="PR00038">
    <property type="entry name" value="HTHLUXR"/>
</dbReference>
<proteinExistence type="predicted"/>
<evidence type="ECO:0000313" key="6">
    <source>
        <dbReference type="EMBL" id="UWZ38874.1"/>
    </source>
</evidence>
<sequence length="858" mass="88492">MTGARTTTHPAARRLVLGAPARQLFDAATADPLGPLCAQVRAPGGHGKSALLQALGDALTAAGVRVVTPWQADAEPDGDAVLLVDDAHLLGPDRLAALRDRVRRGMPRLVLAYRPWPRPVALLELVDALPRVRPPLTLTPFGPEQVRAYLAHAWELTPAPEVTSFVAAQTAGVPAYVVRLAAALAASGGRHGGARLEVPAAAVAGFTAELDELDPDVRRALLAAEAGLGLRMDLLGALLDCGPEGVGAVLEAARATGLVGRDGQLVPITRTALATLTPTAERVAVWQRLTELQLDRRGPVLPLVRALLGTGPAGTERLGGTGMAAAFEAAAEEALDGEPALAAELFAAAAAAGRPTVVRQARAAALAGDVDAALRLADQVVAAPDSPERAEGALLAATAIAHRGQLGRSAELYRWSNRGPSPAFAAIGLLATGRLAEAEAALRDSPGDGPPTLLTGAASLMARGVRESVTGTATGALSTLVQAAALLESAGPAVPLPDGPAALAGLVALHCGELDIGESVLDRAIASRVGGALLATRHGLLRAWLEMVRGNLTAADAQLTAVTADRDRLEPRDLVFAAALGIGLARRRSDLVALHRGWPAACEALVRHPVDLFTMLPLGEFAIAAARLGQQRWLATHLREADLLLAAVAEPPLWAVPLHWSALHAAVIAEQPSVAARHVTALAAHSGHSAYAAAAATAAASWLEVLNARVDPAAVEAAARGLHGVGFRWDGARLAGQAAIRTTDRRAMTALLECARLLQGRGAGRAGAAAAEPSPRPGGDGSADPVLSAREREVARLVLEGLTYREVGDRLFIAAKTVEHHMARMRQRLGCASRADLLARLRILIDDDTAGAVADGAP</sequence>
<dbReference type="PANTHER" id="PTHR44688:SF16">
    <property type="entry name" value="DNA-BINDING TRANSCRIPTIONAL ACTIVATOR DEVR_DOSR"/>
    <property type="match status" value="1"/>
</dbReference>